<protein>
    <submittedName>
        <fullName evidence="2">Uncharacterized protein</fullName>
    </submittedName>
</protein>
<keyword evidence="1" id="KW-0812">Transmembrane</keyword>
<proteinExistence type="predicted"/>
<name>A0AAV5J160_9ROSI</name>
<keyword evidence="1" id="KW-1133">Transmembrane helix</keyword>
<feature type="transmembrane region" description="Helical" evidence="1">
    <location>
        <begin position="12"/>
        <end position="30"/>
    </location>
</feature>
<accession>A0AAV5J160</accession>
<dbReference type="EMBL" id="BPVZ01000021">
    <property type="protein sequence ID" value="GKV04183.1"/>
    <property type="molecule type" value="Genomic_DNA"/>
</dbReference>
<dbReference type="Proteomes" id="UP001054252">
    <property type="component" value="Unassembled WGS sequence"/>
</dbReference>
<evidence type="ECO:0000313" key="2">
    <source>
        <dbReference type="EMBL" id="GKV04183.1"/>
    </source>
</evidence>
<comment type="caution">
    <text evidence="2">The sequence shown here is derived from an EMBL/GenBank/DDBJ whole genome shotgun (WGS) entry which is preliminary data.</text>
</comment>
<gene>
    <name evidence="2" type="ORF">SLEP1_g16378</name>
</gene>
<dbReference type="AlphaFoldDB" id="A0AAV5J160"/>
<evidence type="ECO:0000313" key="3">
    <source>
        <dbReference type="Proteomes" id="UP001054252"/>
    </source>
</evidence>
<keyword evidence="1" id="KW-0472">Membrane</keyword>
<evidence type="ECO:0000256" key="1">
    <source>
        <dbReference type="SAM" id="Phobius"/>
    </source>
</evidence>
<reference evidence="2 3" key="1">
    <citation type="journal article" date="2021" name="Commun. Biol.">
        <title>The genome of Shorea leprosula (Dipterocarpaceae) highlights the ecological relevance of drought in aseasonal tropical rainforests.</title>
        <authorList>
            <person name="Ng K.K.S."/>
            <person name="Kobayashi M.J."/>
            <person name="Fawcett J.A."/>
            <person name="Hatakeyama M."/>
            <person name="Paape T."/>
            <person name="Ng C.H."/>
            <person name="Ang C.C."/>
            <person name="Tnah L.H."/>
            <person name="Lee C.T."/>
            <person name="Nishiyama T."/>
            <person name="Sese J."/>
            <person name="O'Brien M.J."/>
            <person name="Copetti D."/>
            <person name="Mohd Noor M.I."/>
            <person name="Ong R.C."/>
            <person name="Putra M."/>
            <person name="Sireger I.Z."/>
            <person name="Indrioko S."/>
            <person name="Kosugi Y."/>
            <person name="Izuno A."/>
            <person name="Isagi Y."/>
            <person name="Lee S.L."/>
            <person name="Shimizu K.K."/>
        </authorList>
    </citation>
    <scope>NUCLEOTIDE SEQUENCE [LARGE SCALE GENOMIC DNA]</scope>
    <source>
        <strain evidence="2">214</strain>
    </source>
</reference>
<sequence length="195" mass="21952">MEASTAAVPDWVLGVAVLICGLGFIYWVWLRPRRLRQKSFSSNSYQLLFGNSEESTVMSELVGYRPIKISNVIIPGVDPFEHHTVSKYVVGITTPKAANYSGKQTSSYQRTAKASYMDKQTGYHICTAANEVMSAGETFKEKGSAGRVGTKDEYTTTKTLRVGDKRGYFEYEAQEKFRWVDYGNHSRGGRLCWPF</sequence>
<organism evidence="2 3">
    <name type="scientific">Rubroshorea leprosula</name>
    <dbReference type="NCBI Taxonomy" id="152421"/>
    <lineage>
        <taxon>Eukaryota</taxon>
        <taxon>Viridiplantae</taxon>
        <taxon>Streptophyta</taxon>
        <taxon>Embryophyta</taxon>
        <taxon>Tracheophyta</taxon>
        <taxon>Spermatophyta</taxon>
        <taxon>Magnoliopsida</taxon>
        <taxon>eudicotyledons</taxon>
        <taxon>Gunneridae</taxon>
        <taxon>Pentapetalae</taxon>
        <taxon>rosids</taxon>
        <taxon>malvids</taxon>
        <taxon>Malvales</taxon>
        <taxon>Dipterocarpaceae</taxon>
        <taxon>Rubroshorea</taxon>
    </lineage>
</organism>
<keyword evidence="3" id="KW-1185">Reference proteome</keyword>